<dbReference type="Proteomes" id="UP000269396">
    <property type="component" value="Unassembled WGS sequence"/>
</dbReference>
<protein>
    <submittedName>
        <fullName evidence="2">Uncharacterized protein</fullName>
    </submittedName>
</protein>
<proteinExistence type="predicted"/>
<gene>
    <name evidence="2" type="ORF">SMTD_LOCUS12485</name>
</gene>
<keyword evidence="3" id="KW-1185">Reference proteome</keyword>
<feature type="region of interest" description="Disordered" evidence="1">
    <location>
        <begin position="44"/>
        <end position="70"/>
    </location>
</feature>
<evidence type="ECO:0000256" key="1">
    <source>
        <dbReference type="SAM" id="MobiDB-lite"/>
    </source>
</evidence>
<dbReference type="AlphaFoldDB" id="A0A3P8FMW3"/>
<accession>A0A3P8FMW3</accession>
<reference evidence="2 3" key="1">
    <citation type="submission" date="2018-11" db="EMBL/GenBank/DDBJ databases">
        <authorList>
            <consortium name="Pathogen Informatics"/>
        </authorList>
    </citation>
    <scope>NUCLEOTIDE SEQUENCE [LARGE SCALE GENOMIC DNA]</scope>
    <source>
        <strain>Denwood</strain>
        <strain evidence="3">Zambia</strain>
    </source>
</reference>
<evidence type="ECO:0000313" key="2">
    <source>
        <dbReference type="EMBL" id="VDP61048.1"/>
    </source>
</evidence>
<dbReference type="EMBL" id="UZAL01032486">
    <property type="protein sequence ID" value="VDP61048.1"/>
    <property type="molecule type" value="Genomic_DNA"/>
</dbReference>
<name>A0A3P8FMW3_9TREM</name>
<sequence length="70" mass="7839">MNIRCHRANCPRVKCVNSEQELTIAMLATLKTVARSRAKLKRCSNSVGSRADSTSPTERRSSSPFRFIVN</sequence>
<evidence type="ECO:0000313" key="3">
    <source>
        <dbReference type="Proteomes" id="UP000269396"/>
    </source>
</evidence>
<organism evidence="2 3">
    <name type="scientific">Schistosoma mattheei</name>
    <dbReference type="NCBI Taxonomy" id="31246"/>
    <lineage>
        <taxon>Eukaryota</taxon>
        <taxon>Metazoa</taxon>
        <taxon>Spiralia</taxon>
        <taxon>Lophotrochozoa</taxon>
        <taxon>Platyhelminthes</taxon>
        <taxon>Trematoda</taxon>
        <taxon>Digenea</taxon>
        <taxon>Strigeidida</taxon>
        <taxon>Schistosomatoidea</taxon>
        <taxon>Schistosomatidae</taxon>
        <taxon>Schistosoma</taxon>
    </lineage>
</organism>